<organism evidence="2 3">
    <name type="scientific">Neotoma lepida</name>
    <name type="common">Desert woodrat</name>
    <dbReference type="NCBI Taxonomy" id="56216"/>
    <lineage>
        <taxon>Eukaryota</taxon>
        <taxon>Metazoa</taxon>
        <taxon>Chordata</taxon>
        <taxon>Craniata</taxon>
        <taxon>Vertebrata</taxon>
        <taxon>Euteleostomi</taxon>
        <taxon>Mammalia</taxon>
        <taxon>Eutheria</taxon>
        <taxon>Euarchontoglires</taxon>
        <taxon>Glires</taxon>
        <taxon>Rodentia</taxon>
        <taxon>Myomorpha</taxon>
        <taxon>Muroidea</taxon>
        <taxon>Cricetidae</taxon>
        <taxon>Neotominae</taxon>
        <taxon>Neotoma</taxon>
    </lineage>
</organism>
<evidence type="ECO:0008006" key="4">
    <source>
        <dbReference type="Google" id="ProtNLM"/>
    </source>
</evidence>
<feature type="region of interest" description="Disordered" evidence="1">
    <location>
        <begin position="241"/>
        <end position="265"/>
    </location>
</feature>
<feature type="region of interest" description="Disordered" evidence="1">
    <location>
        <begin position="71"/>
        <end position="98"/>
    </location>
</feature>
<sequence>VVKSYRKKKRKGKKSVEKCLYGERDIASKKPLLSPIPELPEVSEMTPLAHCVQRTCSDDLSVSGKLEEMISLEIPGKRQRPLPQEEESPELEPACDQPPVSALCCCLLPIPAASEGGPNANARDTGRHDRSRAERKRQSAKEPDTKTGSSPVPCASVTHGHIVSEHPKALCSPWCQEFSKADQNTDDPCETLSETRNIKCEEDSECRAPKGSLQCDPFPSDYSEREWGCSENVLVDHLKESTSHSENAGRKPEENSNLPSGRERKRKSVHCCEGQISYLEQNGNPAASCGGGSSAEISLGNLQLCADLSAALEQSFQRTSDIPKVRRSSRLQGDVENTGLVWMLPPTPPKSQKSKRRTTICAFYSREFGSMSSREETISSGQNPGAPDAPSAPPSIPGSESQGVGSSKLPGKRRKSFCVSTLINAESTTEPPCFKRRSSFNKGESSLLL</sequence>
<feature type="region of interest" description="Disordered" evidence="1">
    <location>
        <begin position="372"/>
        <end position="413"/>
    </location>
</feature>
<accession>A0A1A6H3S5</accession>
<feature type="non-terminal residue" evidence="2">
    <location>
        <position position="1"/>
    </location>
</feature>
<feature type="compositionally biased region" description="Basic and acidic residues" evidence="1">
    <location>
        <begin position="124"/>
        <end position="145"/>
    </location>
</feature>
<evidence type="ECO:0000313" key="3">
    <source>
        <dbReference type="Proteomes" id="UP000092124"/>
    </source>
</evidence>
<name>A0A1A6H3S5_NEOLE</name>
<dbReference type="STRING" id="56216.A0A1A6H3S5"/>
<feature type="compositionally biased region" description="Basic and acidic residues" evidence="1">
    <location>
        <begin position="241"/>
        <end position="254"/>
    </location>
</feature>
<comment type="caution">
    <text evidence="2">The sequence shown here is derived from an EMBL/GenBank/DDBJ whole genome shotgun (WGS) entry which is preliminary data.</text>
</comment>
<keyword evidence="3" id="KW-1185">Reference proteome</keyword>
<evidence type="ECO:0000313" key="2">
    <source>
        <dbReference type="EMBL" id="OBS73001.1"/>
    </source>
</evidence>
<dbReference type="EMBL" id="LZPO01054900">
    <property type="protein sequence ID" value="OBS73001.1"/>
    <property type="molecule type" value="Genomic_DNA"/>
</dbReference>
<feature type="region of interest" description="Disordered" evidence="1">
    <location>
        <begin position="111"/>
        <end position="156"/>
    </location>
</feature>
<reference evidence="2 3" key="1">
    <citation type="submission" date="2016-06" db="EMBL/GenBank/DDBJ databases">
        <title>The Draft Genome Sequence and Annotation of the Desert Woodrat Neotoma lepida.</title>
        <authorList>
            <person name="Campbell M."/>
            <person name="Oakeson K.F."/>
            <person name="Yandell M."/>
            <person name="Halpert J.R."/>
            <person name="Dearing D."/>
        </authorList>
    </citation>
    <scope>NUCLEOTIDE SEQUENCE [LARGE SCALE GENOMIC DNA]</scope>
    <source>
        <strain evidence="2">417</strain>
        <tissue evidence="2">Liver</tissue>
    </source>
</reference>
<feature type="region of interest" description="Disordered" evidence="1">
    <location>
        <begin position="426"/>
        <end position="449"/>
    </location>
</feature>
<dbReference type="OrthoDB" id="9947694at2759"/>
<dbReference type="AlphaFoldDB" id="A0A1A6H3S5"/>
<protein>
    <recommendedName>
        <fullName evidence="4">PP1-binding domain-containing protein</fullName>
    </recommendedName>
</protein>
<feature type="compositionally biased region" description="Polar residues" evidence="1">
    <location>
        <begin position="440"/>
        <end position="449"/>
    </location>
</feature>
<dbReference type="Proteomes" id="UP000092124">
    <property type="component" value="Unassembled WGS sequence"/>
</dbReference>
<proteinExistence type="predicted"/>
<gene>
    <name evidence="2" type="ORF">A6R68_12422</name>
</gene>
<evidence type="ECO:0000256" key="1">
    <source>
        <dbReference type="SAM" id="MobiDB-lite"/>
    </source>
</evidence>